<keyword evidence="1 4" id="KW-0349">Heme</keyword>
<dbReference type="InterPro" id="IPR009056">
    <property type="entry name" value="Cyt_c-like_dom"/>
</dbReference>
<keyword evidence="3 4" id="KW-0408">Iron</keyword>
<dbReference type="GO" id="GO:0046872">
    <property type="term" value="F:metal ion binding"/>
    <property type="evidence" value="ECO:0007669"/>
    <property type="project" value="UniProtKB-KW"/>
</dbReference>
<organism evidence="7 8">
    <name type="scientific">Leptospira semungkisensis</name>
    <dbReference type="NCBI Taxonomy" id="2484985"/>
    <lineage>
        <taxon>Bacteria</taxon>
        <taxon>Pseudomonadati</taxon>
        <taxon>Spirochaetota</taxon>
        <taxon>Spirochaetia</taxon>
        <taxon>Leptospirales</taxon>
        <taxon>Leptospiraceae</taxon>
        <taxon>Leptospira</taxon>
    </lineage>
</organism>
<name>A0A4R9FMC4_9LEPT</name>
<evidence type="ECO:0000259" key="6">
    <source>
        <dbReference type="PROSITE" id="PS51007"/>
    </source>
</evidence>
<evidence type="ECO:0000256" key="2">
    <source>
        <dbReference type="ARBA" id="ARBA00022723"/>
    </source>
</evidence>
<dbReference type="AlphaFoldDB" id="A0A4R9FMC4"/>
<keyword evidence="8" id="KW-1185">Reference proteome</keyword>
<evidence type="ECO:0000256" key="5">
    <source>
        <dbReference type="SAM" id="Phobius"/>
    </source>
</evidence>
<evidence type="ECO:0000256" key="4">
    <source>
        <dbReference type="PROSITE-ProRule" id="PRU00433"/>
    </source>
</evidence>
<protein>
    <submittedName>
        <fullName evidence="7">Cytochrome C</fullName>
    </submittedName>
</protein>
<dbReference type="Proteomes" id="UP000297453">
    <property type="component" value="Unassembled WGS sequence"/>
</dbReference>
<keyword evidence="5" id="KW-0812">Transmembrane</keyword>
<keyword evidence="2 4" id="KW-0479">Metal-binding</keyword>
<dbReference type="GO" id="GO:0009055">
    <property type="term" value="F:electron transfer activity"/>
    <property type="evidence" value="ECO:0007669"/>
    <property type="project" value="InterPro"/>
</dbReference>
<dbReference type="OrthoDB" id="9811281at2"/>
<dbReference type="SUPFAM" id="SSF46626">
    <property type="entry name" value="Cytochrome c"/>
    <property type="match status" value="2"/>
</dbReference>
<sequence>MKRIQKIIGAIFLLIPILAIGSLYVAFPKMRPPEEIQAKQDRGNIERGRYLANHVSACIDCHSTRDWQKFSGPLLPESIGEGGEIFDQKIGFPGSFVAPNITPASLGTWTDGEVLRAIASGISKDGRPLFPVMPHPLYGKMAKEDLLSIISYLRTLQPIQKANGASKPDFPFILILRTIPEPAEYGESPKREDRIAYGKYLFNAAACSECHTKKEKGQPVAGMELAGGFEFPLPNGTKTVSANITPDKETGIGHWSEERFVERFKSMEPPRYQPHPVKEGETQTIMPWTMYAGMTKDDLAAIFAYLQTVRPIFNKI</sequence>
<evidence type="ECO:0000313" key="8">
    <source>
        <dbReference type="Proteomes" id="UP000297453"/>
    </source>
</evidence>
<keyword evidence="5" id="KW-0472">Membrane</keyword>
<dbReference type="GO" id="GO:0020037">
    <property type="term" value="F:heme binding"/>
    <property type="evidence" value="ECO:0007669"/>
    <property type="project" value="InterPro"/>
</dbReference>
<evidence type="ECO:0000313" key="7">
    <source>
        <dbReference type="EMBL" id="TGJ99179.1"/>
    </source>
</evidence>
<dbReference type="PROSITE" id="PS51007">
    <property type="entry name" value="CYTC"/>
    <property type="match status" value="2"/>
</dbReference>
<dbReference type="EMBL" id="RQEP01000019">
    <property type="protein sequence ID" value="TGJ99179.1"/>
    <property type="molecule type" value="Genomic_DNA"/>
</dbReference>
<dbReference type="PANTHER" id="PTHR35008">
    <property type="entry name" value="BLL4482 PROTEIN-RELATED"/>
    <property type="match status" value="1"/>
</dbReference>
<dbReference type="InterPro" id="IPR036909">
    <property type="entry name" value="Cyt_c-like_dom_sf"/>
</dbReference>
<reference evidence="7" key="1">
    <citation type="journal article" date="2019" name="PLoS Negl. Trop. Dis.">
        <title>Revisiting the worldwide diversity of Leptospira species in the environment.</title>
        <authorList>
            <person name="Vincent A.T."/>
            <person name="Schiettekatte O."/>
            <person name="Bourhy P."/>
            <person name="Veyrier F.J."/>
            <person name="Picardeau M."/>
        </authorList>
    </citation>
    <scope>NUCLEOTIDE SEQUENCE [LARGE SCALE GENOMIC DNA]</scope>
    <source>
        <strain evidence="7">SSS9</strain>
    </source>
</reference>
<gene>
    <name evidence="7" type="ORF">EHO59_14975</name>
</gene>
<proteinExistence type="predicted"/>
<feature type="transmembrane region" description="Helical" evidence="5">
    <location>
        <begin position="7"/>
        <end position="27"/>
    </location>
</feature>
<dbReference type="InterPro" id="IPR051459">
    <property type="entry name" value="Cytochrome_c-type_DH"/>
</dbReference>
<dbReference type="RefSeq" id="WP_135589269.1">
    <property type="nucleotide sequence ID" value="NZ_RQEP01000019.1"/>
</dbReference>
<accession>A0A4R9FMC4</accession>
<dbReference type="Pfam" id="PF00034">
    <property type="entry name" value="Cytochrom_C"/>
    <property type="match status" value="1"/>
</dbReference>
<evidence type="ECO:0000256" key="3">
    <source>
        <dbReference type="ARBA" id="ARBA00023004"/>
    </source>
</evidence>
<dbReference type="PANTHER" id="PTHR35008:SF8">
    <property type="entry name" value="ALCOHOL DEHYDROGENASE CYTOCHROME C SUBUNIT"/>
    <property type="match status" value="1"/>
</dbReference>
<comment type="caution">
    <text evidence="7">The sequence shown here is derived from an EMBL/GenBank/DDBJ whole genome shotgun (WGS) entry which is preliminary data.</text>
</comment>
<evidence type="ECO:0000256" key="1">
    <source>
        <dbReference type="ARBA" id="ARBA00022617"/>
    </source>
</evidence>
<feature type="domain" description="Cytochrome c" evidence="6">
    <location>
        <begin position="43"/>
        <end position="157"/>
    </location>
</feature>
<dbReference type="Gene3D" id="1.10.760.10">
    <property type="entry name" value="Cytochrome c-like domain"/>
    <property type="match status" value="2"/>
</dbReference>
<feature type="domain" description="Cytochrome c" evidence="6">
    <location>
        <begin position="193"/>
        <end position="310"/>
    </location>
</feature>
<keyword evidence="5" id="KW-1133">Transmembrane helix</keyword>